<name>A0A0E9WYG7_ANGAN</name>
<protein>
    <recommendedName>
        <fullName evidence="3">Ion transport domain-containing protein</fullName>
    </recommendedName>
</protein>
<evidence type="ECO:0008006" key="3">
    <source>
        <dbReference type="Google" id="ProtNLM"/>
    </source>
</evidence>
<reference evidence="2" key="1">
    <citation type="submission" date="2014-11" db="EMBL/GenBank/DDBJ databases">
        <authorList>
            <person name="Amaro Gonzalez C."/>
        </authorList>
    </citation>
    <scope>NUCLEOTIDE SEQUENCE</scope>
</reference>
<organism evidence="2">
    <name type="scientific">Anguilla anguilla</name>
    <name type="common">European freshwater eel</name>
    <name type="synonym">Muraena anguilla</name>
    <dbReference type="NCBI Taxonomy" id="7936"/>
    <lineage>
        <taxon>Eukaryota</taxon>
        <taxon>Metazoa</taxon>
        <taxon>Chordata</taxon>
        <taxon>Craniata</taxon>
        <taxon>Vertebrata</taxon>
        <taxon>Euteleostomi</taxon>
        <taxon>Actinopterygii</taxon>
        <taxon>Neopterygii</taxon>
        <taxon>Teleostei</taxon>
        <taxon>Anguilliformes</taxon>
        <taxon>Anguillidae</taxon>
        <taxon>Anguilla</taxon>
    </lineage>
</organism>
<dbReference type="AlphaFoldDB" id="A0A0E9WYG7"/>
<evidence type="ECO:0000313" key="2">
    <source>
        <dbReference type="EMBL" id="JAH94675.1"/>
    </source>
</evidence>
<dbReference type="EMBL" id="GBXM01013902">
    <property type="protein sequence ID" value="JAH94675.1"/>
    <property type="molecule type" value="Transcribed_RNA"/>
</dbReference>
<accession>A0A0E9WYG7</accession>
<evidence type="ECO:0000256" key="1">
    <source>
        <dbReference type="SAM" id="SignalP"/>
    </source>
</evidence>
<reference evidence="2" key="2">
    <citation type="journal article" date="2015" name="Fish Shellfish Immunol.">
        <title>Early steps in the European eel (Anguilla anguilla)-Vibrio vulnificus interaction in the gills: Role of the RtxA13 toxin.</title>
        <authorList>
            <person name="Callol A."/>
            <person name="Pajuelo D."/>
            <person name="Ebbesson L."/>
            <person name="Teles M."/>
            <person name="MacKenzie S."/>
            <person name="Amaro C."/>
        </authorList>
    </citation>
    <scope>NUCLEOTIDE SEQUENCE</scope>
</reference>
<feature type="signal peptide" evidence="1">
    <location>
        <begin position="1"/>
        <end position="18"/>
    </location>
</feature>
<keyword evidence="1" id="KW-0732">Signal</keyword>
<sequence length="68" mass="7912">MAWYSLEMFFLVVHIGFQSVIENFFNLSQSVIRLKKNWQLRLVTCGWIDGPCPLQPIRVHLGHSKKPG</sequence>
<proteinExistence type="predicted"/>
<feature type="chain" id="PRO_5002434655" description="Ion transport domain-containing protein" evidence="1">
    <location>
        <begin position="19"/>
        <end position="68"/>
    </location>
</feature>